<gene>
    <name evidence="2" type="ORF">WKW77_18510</name>
</gene>
<feature type="region of interest" description="Disordered" evidence="1">
    <location>
        <begin position="45"/>
        <end position="74"/>
    </location>
</feature>
<sequence>MKHKAARREVLAAMADFERACLAFAEGMQGVLEPPGQAGQKAPALPLVNFGPRKPAKRAAPREVEAVRRPLAKP</sequence>
<name>A0ABU8VHN0_9BURK</name>
<evidence type="ECO:0000256" key="1">
    <source>
        <dbReference type="SAM" id="MobiDB-lite"/>
    </source>
</evidence>
<dbReference type="EMBL" id="JBBKZU010000007">
    <property type="protein sequence ID" value="MEJ8813085.1"/>
    <property type="molecule type" value="Genomic_DNA"/>
</dbReference>
<comment type="caution">
    <text evidence="2">The sequence shown here is derived from an EMBL/GenBank/DDBJ whole genome shotgun (WGS) entry which is preliminary data.</text>
</comment>
<organism evidence="2 3">
    <name type="scientific">Variovorax ureilyticus</name>
    <dbReference type="NCBI Taxonomy" id="1836198"/>
    <lineage>
        <taxon>Bacteria</taxon>
        <taxon>Pseudomonadati</taxon>
        <taxon>Pseudomonadota</taxon>
        <taxon>Betaproteobacteria</taxon>
        <taxon>Burkholderiales</taxon>
        <taxon>Comamonadaceae</taxon>
        <taxon>Variovorax</taxon>
    </lineage>
</organism>
<keyword evidence="3" id="KW-1185">Reference proteome</keyword>
<accession>A0ABU8VHN0</accession>
<protein>
    <submittedName>
        <fullName evidence="2">Uncharacterized protein</fullName>
    </submittedName>
</protein>
<evidence type="ECO:0000313" key="2">
    <source>
        <dbReference type="EMBL" id="MEJ8813085.1"/>
    </source>
</evidence>
<dbReference type="RefSeq" id="WP_340358318.1">
    <property type="nucleotide sequence ID" value="NZ_JBBKZU010000007.1"/>
</dbReference>
<reference evidence="2 3" key="1">
    <citation type="submission" date="2024-03" db="EMBL/GenBank/DDBJ databases">
        <title>Novel species of the genus Variovorax.</title>
        <authorList>
            <person name="Liu Q."/>
            <person name="Xin Y.-H."/>
        </authorList>
    </citation>
    <scope>NUCLEOTIDE SEQUENCE [LARGE SCALE GENOMIC DNA]</scope>
    <source>
        <strain evidence="2 3">KACC 18899</strain>
    </source>
</reference>
<proteinExistence type="predicted"/>
<evidence type="ECO:0000313" key="3">
    <source>
        <dbReference type="Proteomes" id="UP001365846"/>
    </source>
</evidence>
<dbReference type="Proteomes" id="UP001365846">
    <property type="component" value="Unassembled WGS sequence"/>
</dbReference>